<dbReference type="PIRSF" id="PIRSF021505">
    <property type="entry name" value="O_gly_hdrol"/>
    <property type="match status" value="1"/>
</dbReference>
<dbReference type="PANTHER" id="PTHR47791">
    <property type="entry name" value="MEIOTICALLY UP-REGULATED GENE 191 PROTEIN"/>
    <property type="match status" value="1"/>
</dbReference>
<dbReference type="InterPro" id="IPR014512">
    <property type="entry name" value="O_gly_hydro"/>
</dbReference>
<sequence length="341" mass="40058">MNKFEKLADKAQKSIDYYYTSNDKEQWMNNVYPLKEEEQNASFHYWWMAHLIDVRIDAYLRTKDPQYLALAEKTYQYNKDRNGGTLLHEYYDDMLWNGLAALRLYHLTHEKNYLEDAREVCLDIFDTAWNEQMGGGFAWKRTQLDYKNTPVNAPIIILALRLYQLDKNPRYLKNSEKTLKWMKENLVQEDSKFVEDGINRMGDGKIDYQWKFTYNQGVYIGALIEFYHVTKEQEYLDEALQCAKTSIEVLGKTGVFQDEGDGGDIGLFKGIEYRYLQLLYKETNADFIRTFIQSSCDILAKHAEKGDYLLAYRDWLESEPESVYLSDHLSGVMALESATTV</sequence>
<dbReference type="OrthoDB" id="2505409at2"/>
<gene>
    <name evidence="1" type="ORF">BH747_12610</name>
</gene>
<keyword evidence="1" id="KW-0378">Hydrolase</keyword>
<dbReference type="GO" id="GO:0016787">
    <property type="term" value="F:hydrolase activity"/>
    <property type="evidence" value="ECO:0007669"/>
    <property type="project" value="UniProtKB-KW"/>
</dbReference>
<organism evidence="1 2">
    <name type="scientific">Enterococcus villorum</name>
    <dbReference type="NCBI Taxonomy" id="112904"/>
    <lineage>
        <taxon>Bacteria</taxon>
        <taxon>Bacillati</taxon>
        <taxon>Bacillota</taxon>
        <taxon>Bacilli</taxon>
        <taxon>Lactobacillales</taxon>
        <taxon>Enterococcaceae</taxon>
        <taxon>Enterococcus</taxon>
    </lineage>
</organism>
<dbReference type="GO" id="GO:0005975">
    <property type="term" value="P:carbohydrate metabolic process"/>
    <property type="evidence" value="ECO:0007669"/>
    <property type="project" value="InterPro"/>
</dbReference>
<dbReference type="SUPFAM" id="SSF48208">
    <property type="entry name" value="Six-hairpin glycosidases"/>
    <property type="match status" value="1"/>
</dbReference>
<dbReference type="InterPro" id="IPR005198">
    <property type="entry name" value="Glyco_hydro_76"/>
</dbReference>
<comment type="caution">
    <text evidence="1">The sequence shown here is derived from an EMBL/GenBank/DDBJ whole genome shotgun (WGS) entry which is preliminary data.</text>
</comment>
<protein>
    <submittedName>
        <fullName evidence="1">Glycoside hydrolase</fullName>
    </submittedName>
</protein>
<dbReference type="AlphaFoldDB" id="A0A1V8Y6F4"/>
<dbReference type="Pfam" id="PF03663">
    <property type="entry name" value="Glyco_hydro_76"/>
    <property type="match status" value="1"/>
</dbReference>
<evidence type="ECO:0000313" key="1">
    <source>
        <dbReference type="EMBL" id="OQO68203.1"/>
    </source>
</evidence>
<proteinExistence type="predicted"/>
<dbReference type="Gene3D" id="1.50.10.20">
    <property type="match status" value="1"/>
</dbReference>
<dbReference type="Proteomes" id="UP000192477">
    <property type="component" value="Unassembled WGS sequence"/>
</dbReference>
<name>A0A1V8Y6F4_9ENTE</name>
<dbReference type="STRING" id="112904.BH747_12610"/>
<dbReference type="EMBL" id="MJEA01000019">
    <property type="protein sequence ID" value="OQO68203.1"/>
    <property type="molecule type" value="Genomic_DNA"/>
</dbReference>
<dbReference type="RefSeq" id="WP_081184908.1">
    <property type="nucleotide sequence ID" value="NZ_MJEA01000019.1"/>
</dbReference>
<accession>A0A1V8Y6F4</accession>
<evidence type="ECO:0000313" key="2">
    <source>
        <dbReference type="Proteomes" id="UP000192477"/>
    </source>
</evidence>
<dbReference type="InterPro" id="IPR053169">
    <property type="entry name" value="MUG_Protein"/>
</dbReference>
<reference evidence="1 2" key="1">
    <citation type="journal article" date="2017" name="BMC Microbiol.">
        <title>Comparative genomics of Enterococcus spp. isolated from bovine feces.</title>
        <authorList>
            <person name="Beukers A.G."/>
            <person name="Zaheer R."/>
            <person name="Goji N."/>
            <person name="Amoako K.K."/>
            <person name="Chaves A.V."/>
            <person name="Ward M.P."/>
            <person name="McAllister T.A."/>
        </authorList>
    </citation>
    <scope>NUCLEOTIDE SEQUENCE [LARGE SCALE GENOMIC DNA]</scope>
    <source>
        <strain evidence="1 2">F1129D 143</strain>
    </source>
</reference>
<dbReference type="InterPro" id="IPR008928">
    <property type="entry name" value="6-hairpin_glycosidase_sf"/>
</dbReference>
<dbReference type="PANTHER" id="PTHR47791:SF3">
    <property type="entry name" value="MEIOTICALLY UP-REGULATED GENE 191 PROTEIN"/>
    <property type="match status" value="1"/>
</dbReference>